<accession>A0A848CMC9</accession>
<dbReference type="AlphaFoldDB" id="A0A848CMC9"/>
<evidence type="ECO:0000313" key="2">
    <source>
        <dbReference type="Proteomes" id="UP000561326"/>
    </source>
</evidence>
<comment type="caution">
    <text evidence="1">The sequence shown here is derived from an EMBL/GenBank/DDBJ whole genome shotgun (WGS) entry which is preliminary data.</text>
</comment>
<name>A0A848CMC9_ANEAE</name>
<dbReference type="PROSITE" id="PS51257">
    <property type="entry name" value="PROKAR_LIPOPROTEIN"/>
    <property type="match status" value="1"/>
</dbReference>
<dbReference type="Proteomes" id="UP000561326">
    <property type="component" value="Unassembled WGS sequence"/>
</dbReference>
<organism evidence="1 2">
    <name type="scientific">Aneurinibacillus aneurinilyticus</name>
    <name type="common">Bacillus aneurinolyticus</name>
    <dbReference type="NCBI Taxonomy" id="1391"/>
    <lineage>
        <taxon>Bacteria</taxon>
        <taxon>Bacillati</taxon>
        <taxon>Bacillota</taxon>
        <taxon>Bacilli</taxon>
        <taxon>Bacillales</taxon>
        <taxon>Paenibacillaceae</taxon>
        <taxon>Aneurinibacillus group</taxon>
        <taxon>Aneurinibacillus</taxon>
    </lineage>
</organism>
<dbReference type="EMBL" id="JABAGO010000001">
    <property type="protein sequence ID" value="NME97023.1"/>
    <property type="molecule type" value="Genomic_DNA"/>
</dbReference>
<dbReference type="RefSeq" id="WP_168974381.1">
    <property type="nucleotide sequence ID" value="NZ_JABAGO010000001.1"/>
</dbReference>
<evidence type="ECO:0000313" key="1">
    <source>
        <dbReference type="EMBL" id="NME97023.1"/>
    </source>
</evidence>
<evidence type="ECO:0008006" key="3">
    <source>
        <dbReference type="Google" id="ProtNLM"/>
    </source>
</evidence>
<protein>
    <recommendedName>
        <fullName evidence="3">Lipoprotein</fullName>
    </recommendedName>
</protein>
<reference evidence="1 2" key="1">
    <citation type="submission" date="2020-04" db="EMBL/GenBank/DDBJ databases">
        <authorList>
            <person name="Hitch T.C.A."/>
            <person name="Wylensek D."/>
            <person name="Clavel T."/>
        </authorList>
    </citation>
    <scope>NUCLEOTIDE SEQUENCE [LARGE SCALE GENOMIC DNA]</scope>
    <source>
        <strain evidence="1 2">WB01_D5_05</strain>
    </source>
</reference>
<gene>
    <name evidence="1" type="ORF">HF838_02010</name>
</gene>
<sequence length="185" mass="20723">MKIYRFVLALMLLATLLLIVSGCEFRNTDAIEETGQQQAAGTSNLLYSSTPSLPPPGSRDEAYLKALTDSIIKAQAIEKELQLILAEMQHNDEFIEAQESIETARQEILYVWNTVHNELQFDDPLLHKQKQTYEAILMEYRNGLGLQLIGMQNSDAVKAMEGIEQTKKANQKLATLAADTLPLVK</sequence>
<proteinExistence type="predicted"/>